<protein>
    <submittedName>
        <fullName evidence="2">Uncharacterized protein</fullName>
    </submittedName>
</protein>
<evidence type="ECO:0000313" key="3">
    <source>
        <dbReference type="EMBL" id="MCW7556513.1"/>
    </source>
</evidence>
<dbReference type="EMBL" id="JAPFCC010000002">
    <property type="protein sequence ID" value="MCW7556513.1"/>
    <property type="molecule type" value="Genomic_DNA"/>
</dbReference>
<keyword evidence="4" id="KW-1185">Reference proteome</keyword>
<evidence type="ECO:0000313" key="2">
    <source>
        <dbReference type="EMBL" id="MCW7556466.1"/>
    </source>
</evidence>
<name>A0ABT3N4B8_9GAMM</name>
<organism evidence="2 4">
    <name type="scientific">Endozoicomonas gorgoniicola</name>
    <dbReference type="NCBI Taxonomy" id="1234144"/>
    <lineage>
        <taxon>Bacteria</taxon>
        <taxon>Pseudomonadati</taxon>
        <taxon>Pseudomonadota</taxon>
        <taxon>Gammaproteobacteria</taxon>
        <taxon>Oceanospirillales</taxon>
        <taxon>Endozoicomonadaceae</taxon>
        <taxon>Endozoicomonas</taxon>
    </lineage>
</organism>
<feature type="transmembrane region" description="Helical" evidence="1">
    <location>
        <begin position="22"/>
        <end position="39"/>
    </location>
</feature>
<reference evidence="2 4" key="1">
    <citation type="submission" date="2022-10" db="EMBL/GenBank/DDBJ databases">
        <title>High-quality genome sequences of two octocoral-associated bacteria, Endozoicomonas euniceicola EF212 and Endozoicomonas gorgoniicola PS125.</title>
        <authorList>
            <person name="Chiou Y.-J."/>
            <person name="Chen Y.-H."/>
        </authorList>
    </citation>
    <scope>NUCLEOTIDE SEQUENCE [LARGE SCALE GENOMIC DNA]</scope>
    <source>
        <strain evidence="2 4">PS125</strain>
    </source>
</reference>
<dbReference type="RefSeq" id="WP_262566146.1">
    <property type="nucleotide sequence ID" value="NZ_CP103299.1"/>
</dbReference>
<keyword evidence="1" id="KW-0472">Membrane</keyword>
<keyword evidence="1" id="KW-0812">Transmembrane</keyword>
<accession>A0ABT3N4B8</accession>
<evidence type="ECO:0000313" key="4">
    <source>
        <dbReference type="Proteomes" id="UP001209854"/>
    </source>
</evidence>
<comment type="caution">
    <text evidence="2">The sequence shown here is derived from an EMBL/GenBank/DDBJ whole genome shotgun (WGS) entry which is preliminary data.</text>
</comment>
<sequence>MNRTLKTFTEQDEHGNTLLDDLAGGAMFAGFVVYLLWLLGSTEPYHNTEAATAFTTELSIKPSDEKGIEP</sequence>
<evidence type="ECO:0000256" key="1">
    <source>
        <dbReference type="SAM" id="Phobius"/>
    </source>
</evidence>
<proteinExistence type="predicted"/>
<gene>
    <name evidence="2" type="ORF">NX722_28290</name>
    <name evidence="3" type="ORF">NX722_28525</name>
</gene>
<dbReference type="Proteomes" id="UP001209854">
    <property type="component" value="Unassembled WGS sequence"/>
</dbReference>
<dbReference type="EMBL" id="JAPFCC010000001">
    <property type="protein sequence ID" value="MCW7556466.1"/>
    <property type="molecule type" value="Genomic_DNA"/>
</dbReference>
<keyword evidence="1" id="KW-1133">Transmembrane helix</keyword>